<dbReference type="EMBL" id="JBHLWN010000022">
    <property type="protein sequence ID" value="MFC0211745.1"/>
    <property type="molecule type" value="Genomic_DNA"/>
</dbReference>
<sequence>MTQRNDSSLQSQNPVSQAQQSISKLHHAVNQAQSHPTGQMIEQAENALERAERSVAQADGHTHNNGLELAQSMLEEERSELEGLK</sequence>
<name>A0ABV6DGH2_9BACL</name>
<gene>
    <name evidence="2" type="ORF">ACFFK0_04630</name>
</gene>
<comment type="caution">
    <text evidence="2">The sequence shown here is derived from an EMBL/GenBank/DDBJ whole genome shotgun (WGS) entry which is preliminary data.</text>
</comment>
<protein>
    <recommendedName>
        <fullName evidence="4">DUF2564 family protein</fullName>
    </recommendedName>
</protein>
<evidence type="ECO:0000313" key="3">
    <source>
        <dbReference type="Proteomes" id="UP001589776"/>
    </source>
</evidence>
<evidence type="ECO:0008006" key="4">
    <source>
        <dbReference type="Google" id="ProtNLM"/>
    </source>
</evidence>
<keyword evidence="3" id="KW-1185">Reference proteome</keyword>
<organism evidence="2 3">
    <name type="scientific">Paenibacillus chartarius</name>
    <dbReference type="NCBI Taxonomy" id="747481"/>
    <lineage>
        <taxon>Bacteria</taxon>
        <taxon>Bacillati</taxon>
        <taxon>Bacillota</taxon>
        <taxon>Bacilli</taxon>
        <taxon>Bacillales</taxon>
        <taxon>Paenibacillaceae</taxon>
        <taxon>Paenibacillus</taxon>
    </lineage>
</organism>
<accession>A0ABV6DGH2</accession>
<dbReference type="Proteomes" id="UP001589776">
    <property type="component" value="Unassembled WGS sequence"/>
</dbReference>
<evidence type="ECO:0000313" key="2">
    <source>
        <dbReference type="EMBL" id="MFC0211745.1"/>
    </source>
</evidence>
<dbReference type="RefSeq" id="WP_377468736.1">
    <property type="nucleotide sequence ID" value="NZ_JBHLWN010000022.1"/>
</dbReference>
<reference evidence="2 3" key="1">
    <citation type="submission" date="2024-09" db="EMBL/GenBank/DDBJ databases">
        <authorList>
            <person name="Sun Q."/>
            <person name="Mori K."/>
        </authorList>
    </citation>
    <scope>NUCLEOTIDE SEQUENCE [LARGE SCALE GENOMIC DNA]</scope>
    <source>
        <strain evidence="2 3">CCM 7759</strain>
    </source>
</reference>
<proteinExistence type="predicted"/>
<evidence type="ECO:0000256" key="1">
    <source>
        <dbReference type="SAM" id="MobiDB-lite"/>
    </source>
</evidence>
<feature type="region of interest" description="Disordered" evidence="1">
    <location>
        <begin position="1"/>
        <end position="85"/>
    </location>
</feature>
<feature type="compositionally biased region" description="Polar residues" evidence="1">
    <location>
        <begin position="1"/>
        <end position="23"/>
    </location>
</feature>